<evidence type="ECO:0000256" key="2">
    <source>
        <dbReference type="ARBA" id="ARBA00023015"/>
    </source>
</evidence>
<dbReference type="InterPro" id="IPR005119">
    <property type="entry name" value="LysR_subst-bd"/>
</dbReference>
<evidence type="ECO:0000256" key="1">
    <source>
        <dbReference type="ARBA" id="ARBA00009437"/>
    </source>
</evidence>
<dbReference type="PANTHER" id="PTHR30126:SF64">
    <property type="entry name" value="HTH-TYPE TRANSCRIPTIONAL REGULATOR CITR"/>
    <property type="match status" value="1"/>
</dbReference>
<gene>
    <name evidence="6" type="ORF">AB8B22_06765</name>
</gene>
<reference evidence="6" key="1">
    <citation type="submission" date="2024-07" db="EMBL/GenBank/DDBJ databases">
        <authorList>
            <person name="Li X.-J."/>
            <person name="Wang X."/>
        </authorList>
    </citation>
    <scope>NUCLEOTIDE SEQUENCE</scope>
    <source>
        <strain evidence="6">HSP-334</strain>
    </source>
</reference>
<dbReference type="RefSeq" id="WP_094080133.1">
    <property type="nucleotide sequence ID" value="NZ_CP165644.1"/>
</dbReference>
<dbReference type="GO" id="GO:0000976">
    <property type="term" value="F:transcription cis-regulatory region binding"/>
    <property type="evidence" value="ECO:0007669"/>
    <property type="project" value="TreeGrafter"/>
</dbReference>
<keyword evidence="2" id="KW-0805">Transcription regulation</keyword>
<protein>
    <submittedName>
        <fullName evidence="6">LysR family transcriptional regulator</fullName>
    </submittedName>
</protein>
<dbReference type="InterPro" id="IPR000847">
    <property type="entry name" value="LysR_HTH_N"/>
</dbReference>
<dbReference type="AlphaFoldDB" id="A0AB39VEG7"/>
<keyword evidence="3" id="KW-0238">DNA-binding</keyword>
<dbReference type="KEGG" id="lrug:AB8B22_06765"/>
<dbReference type="Pfam" id="PF00126">
    <property type="entry name" value="HTH_1"/>
    <property type="match status" value="1"/>
</dbReference>
<dbReference type="Gene3D" id="1.10.10.10">
    <property type="entry name" value="Winged helix-like DNA-binding domain superfamily/Winged helix DNA-binding domain"/>
    <property type="match status" value="1"/>
</dbReference>
<name>A0AB39VEG7_9FUSO</name>
<keyword evidence="4" id="KW-0804">Transcription</keyword>
<dbReference type="EMBL" id="CP165644">
    <property type="protein sequence ID" value="XDU66127.1"/>
    <property type="molecule type" value="Genomic_DNA"/>
</dbReference>
<feature type="domain" description="HTH lysR-type" evidence="5">
    <location>
        <begin position="1"/>
        <end position="58"/>
    </location>
</feature>
<dbReference type="Pfam" id="PF03466">
    <property type="entry name" value="LysR_substrate"/>
    <property type="match status" value="1"/>
</dbReference>
<accession>A0AB39VEG7</accession>
<proteinExistence type="inferred from homology"/>
<dbReference type="Gene3D" id="3.40.190.290">
    <property type="match status" value="1"/>
</dbReference>
<dbReference type="PRINTS" id="PR00039">
    <property type="entry name" value="HTHLYSR"/>
</dbReference>
<sequence length="305" mass="36100">MDIHHLKIFFEACREKSFTKAAKKLYISQSAVSIQIKKLETKLDIQLIERNSKNFKLTFAGKELYRMSKDVFDKILRMETEMQRIAYYGKGKISIGATHNIGEPVLPKIMVEFKKKYPEIEFDLYIKNRESLMRHLKEGTVDVALMEEYFIEDKELKIIETEEYPFVVVAGTQIFDYEELKNLKLLKRDTILTNKYLDLFEKIIGFNLEDRIVINGSIETMKNMIKNGIGFAVLPYYSVYEEILRGTLKIVHSFEKWEEKFQIVYIKENSEKEGIEKFVNFVKDYKINGNYSDEKINDLIFKNFE</sequence>
<evidence type="ECO:0000259" key="5">
    <source>
        <dbReference type="PROSITE" id="PS50931"/>
    </source>
</evidence>
<organism evidence="6">
    <name type="scientific">Leptotrichia rugosa</name>
    <dbReference type="NCBI Taxonomy" id="3239302"/>
    <lineage>
        <taxon>Bacteria</taxon>
        <taxon>Fusobacteriati</taxon>
        <taxon>Fusobacteriota</taxon>
        <taxon>Fusobacteriia</taxon>
        <taxon>Fusobacteriales</taxon>
        <taxon>Leptotrichiaceae</taxon>
        <taxon>Leptotrichia</taxon>
    </lineage>
</organism>
<dbReference type="PANTHER" id="PTHR30126">
    <property type="entry name" value="HTH-TYPE TRANSCRIPTIONAL REGULATOR"/>
    <property type="match status" value="1"/>
</dbReference>
<dbReference type="FunFam" id="1.10.10.10:FF:000001">
    <property type="entry name" value="LysR family transcriptional regulator"/>
    <property type="match status" value="1"/>
</dbReference>
<dbReference type="GO" id="GO:0003700">
    <property type="term" value="F:DNA-binding transcription factor activity"/>
    <property type="evidence" value="ECO:0007669"/>
    <property type="project" value="InterPro"/>
</dbReference>
<evidence type="ECO:0000256" key="3">
    <source>
        <dbReference type="ARBA" id="ARBA00023125"/>
    </source>
</evidence>
<dbReference type="PROSITE" id="PS50931">
    <property type="entry name" value="HTH_LYSR"/>
    <property type="match status" value="1"/>
</dbReference>
<evidence type="ECO:0000313" key="6">
    <source>
        <dbReference type="EMBL" id="XDU66127.1"/>
    </source>
</evidence>
<dbReference type="InterPro" id="IPR036390">
    <property type="entry name" value="WH_DNA-bd_sf"/>
</dbReference>
<comment type="similarity">
    <text evidence="1">Belongs to the LysR transcriptional regulatory family.</text>
</comment>
<dbReference type="SUPFAM" id="SSF53850">
    <property type="entry name" value="Periplasmic binding protein-like II"/>
    <property type="match status" value="1"/>
</dbReference>
<dbReference type="SUPFAM" id="SSF46785">
    <property type="entry name" value="Winged helix' DNA-binding domain"/>
    <property type="match status" value="1"/>
</dbReference>
<dbReference type="InterPro" id="IPR036388">
    <property type="entry name" value="WH-like_DNA-bd_sf"/>
</dbReference>
<evidence type="ECO:0000256" key="4">
    <source>
        <dbReference type="ARBA" id="ARBA00023163"/>
    </source>
</evidence>